<evidence type="ECO:0000256" key="2">
    <source>
        <dbReference type="ARBA" id="ARBA00022448"/>
    </source>
</evidence>
<evidence type="ECO:0000256" key="6">
    <source>
        <dbReference type="SAM" id="Phobius"/>
    </source>
</evidence>
<evidence type="ECO:0000256" key="1">
    <source>
        <dbReference type="ARBA" id="ARBA00004141"/>
    </source>
</evidence>
<evidence type="ECO:0000256" key="5">
    <source>
        <dbReference type="ARBA" id="ARBA00023136"/>
    </source>
</evidence>
<feature type="transmembrane region" description="Helical" evidence="6">
    <location>
        <begin position="458"/>
        <end position="477"/>
    </location>
</feature>
<dbReference type="PANTHER" id="PTHR23511">
    <property type="entry name" value="SYNAPTIC VESICLE GLYCOPROTEIN 2"/>
    <property type="match status" value="1"/>
</dbReference>
<feature type="transmembrane region" description="Helical" evidence="6">
    <location>
        <begin position="188"/>
        <end position="209"/>
    </location>
</feature>
<dbReference type="InterPro" id="IPR020846">
    <property type="entry name" value="MFS_dom"/>
</dbReference>
<evidence type="ECO:0000256" key="4">
    <source>
        <dbReference type="ARBA" id="ARBA00022989"/>
    </source>
</evidence>
<comment type="caution">
    <text evidence="8">The sequence shown here is derived from an EMBL/GenBank/DDBJ whole genome shotgun (WGS) entry which is preliminary data.</text>
</comment>
<proteinExistence type="predicted"/>
<dbReference type="PROSITE" id="PS00216">
    <property type="entry name" value="SUGAR_TRANSPORT_1"/>
    <property type="match status" value="1"/>
</dbReference>
<feature type="transmembrane region" description="Helical" evidence="6">
    <location>
        <begin position="158"/>
        <end position="176"/>
    </location>
</feature>
<keyword evidence="5 6" id="KW-0472">Membrane</keyword>
<feature type="transmembrane region" description="Helical" evidence="6">
    <location>
        <begin position="297"/>
        <end position="318"/>
    </location>
</feature>
<dbReference type="Gene3D" id="1.20.1250.20">
    <property type="entry name" value="MFS general substrate transporter like domains"/>
    <property type="match status" value="1"/>
</dbReference>
<dbReference type="PROSITE" id="PS50850">
    <property type="entry name" value="MFS"/>
    <property type="match status" value="1"/>
</dbReference>
<feature type="transmembrane region" description="Helical" evidence="6">
    <location>
        <begin position="364"/>
        <end position="383"/>
    </location>
</feature>
<name>A0ABP0KIB8_9DINO</name>
<dbReference type="InterPro" id="IPR005828">
    <property type="entry name" value="MFS_sugar_transport-like"/>
</dbReference>
<keyword evidence="4 6" id="KW-1133">Transmembrane helix</keyword>
<evidence type="ECO:0000313" key="9">
    <source>
        <dbReference type="Proteomes" id="UP001642464"/>
    </source>
</evidence>
<feature type="non-terminal residue" evidence="8">
    <location>
        <position position="1"/>
    </location>
</feature>
<feature type="transmembrane region" description="Helical" evidence="6">
    <location>
        <begin position="427"/>
        <end position="446"/>
    </location>
</feature>
<dbReference type="PANTHER" id="PTHR23511:SF34">
    <property type="entry name" value="SYNAPTIC VESICLE GLYCOPROTEIN 2"/>
    <property type="match status" value="1"/>
</dbReference>
<feature type="transmembrane region" description="Helical" evidence="6">
    <location>
        <begin position="338"/>
        <end position="357"/>
    </location>
</feature>
<feature type="domain" description="Major facilitator superfamily (MFS) profile" evidence="7">
    <location>
        <begin position="63"/>
        <end position="481"/>
    </location>
</feature>
<dbReference type="Proteomes" id="UP001642464">
    <property type="component" value="Unassembled WGS sequence"/>
</dbReference>
<evidence type="ECO:0000259" key="7">
    <source>
        <dbReference type="PROSITE" id="PS50850"/>
    </source>
</evidence>
<keyword evidence="3 6" id="KW-0812">Transmembrane</keyword>
<evidence type="ECO:0000313" key="8">
    <source>
        <dbReference type="EMBL" id="CAK9026562.1"/>
    </source>
</evidence>
<dbReference type="InterPro" id="IPR036259">
    <property type="entry name" value="MFS_trans_sf"/>
</dbReference>
<comment type="subcellular location">
    <subcellularLocation>
        <location evidence="1">Membrane</location>
        <topology evidence="1">Multi-pass membrane protein</topology>
    </subcellularLocation>
</comment>
<accession>A0ABP0KIB8</accession>
<feature type="transmembrane region" description="Helical" evidence="6">
    <location>
        <begin position="129"/>
        <end position="152"/>
    </location>
</feature>
<reference evidence="8 9" key="1">
    <citation type="submission" date="2024-02" db="EMBL/GenBank/DDBJ databases">
        <authorList>
            <person name="Chen Y."/>
            <person name="Shah S."/>
            <person name="Dougan E. K."/>
            <person name="Thang M."/>
            <person name="Chan C."/>
        </authorList>
    </citation>
    <scope>NUCLEOTIDE SEQUENCE [LARGE SCALE GENOMIC DNA]</scope>
</reference>
<organism evidence="8 9">
    <name type="scientific">Durusdinium trenchii</name>
    <dbReference type="NCBI Taxonomy" id="1381693"/>
    <lineage>
        <taxon>Eukaryota</taxon>
        <taxon>Sar</taxon>
        <taxon>Alveolata</taxon>
        <taxon>Dinophyceae</taxon>
        <taxon>Suessiales</taxon>
        <taxon>Symbiodiniaceae</taxon>
        <taxon>Durusdinium</taxon>
    </lineage>
</organism>
<gene>
    <name evidence="8" type="ORF">SCF082_LOCUS17555</name>
</gene>
<dbReference type="InterPro" id="IPR005829">
    <property type="entry name" value="Sugar_transporter_CS"/>
</dbReference>
<protein>
    <submittedName>
        <fullName evidence="8">Transporter svop-1</fullName>
    </submittedName>
</protein>
<evidence type="ECO:0000256" key="3">
    <source>
        <dbReference type="ARBA" id="ARBA00022692"/>
    </source>
</evidence>
<keyword evidence="9" id="KW-1185">Reference proteome</keyword>
<dbReference type="SUPFAM" id="SSF103473">
    <property type="entry name" value="MFS general substrate transporter"/>
    <property type="match status" value="1"/>
</dbReference>
<dbReference type="Pfam" id="PF00083">
    <property type="entry name" value="Sugar_tr"/>
    <property type="match status" value="1"/>
</dbReference>
<keyword evidence="2" id="KW-0813">Transport</keyword>
<feature type="transmembrane region" description="Helical" evidence="6">
    <location>
        <begin position="98"/>
        <end position="117"/>
    </location>
</feature>
<sequence length="497" mass="54166">GTDEVTCNVCSRLLPPVLLNMMLGKRMEEDTEQDALFGEKSSRRTTVAEALDQLDVGRFHVQHLLRMILAWVIFAATQESTPYVFQGLRATFHVDEDSIATFAASFPLGCAAGALAASPLLDHLGRRGTLLAILPLAAAVSLAAGMAQNILVLNILRTLQALAFSIALTGMSAWYIEFLPTSTRGMLMAAYGIGWPIGRAVVILVAYLVKEQWTHFMDVSMVGFMVLFVSLFLADESPRFLAASGRSGDAAQVLKRMYESTQRGSWENRAVSPEMHSPVEGRSRARELLLNRENRNLLIFASLLFMMLSSTTVLLDTWGPHLYHQLLTPDAAVVPHRILMLFNMGDLAGIVLSIFLIDHIGRCGSFVIGFFVQGSLLAALTCLGRSTPAYMLAVACGTLSSACRCFAWESAQMWTLEVFPTQIRATAFSVAMAVMRFASILSLKLSAQYVEVLSAANALRTLAALLILSGFFSTCLLPKETANVPMTEASTDEGKAF</sequence>
<dbReference type="EMBL" id="CAXAMM010011581">
    <property type="protein sequence ID" value="CAK9026562.1"/>
    <property type="molecule type" value="Genomic_DNA"/>
</dbReference>